<evidence type="ECO:0000259" key="4">
    <source>
        <dbReference type="PROSITE" id="PS51186"/>
    </source>
</evidence>
<feature type="domain" description="N-acetyltransferase" evidence="4">
    <location>
        <begin position="16"/>
        <end position="189"/>
    </location>
</feature>
<dbReference type="AlphaFoldDB" id="A0A6J6S4N7"/>
<dbReference type="EMBL" id="CAFBOC010000010">
    <property type="protein sequence ID" value="CAB4979268.1"/>
    <property type="molecule type" value="Genomic_DNA"/>
</dbReference>
<evidence type="ECO:0000313" key="5">
    <source>
        <dbReference type="EMBL" id="CAB4333449.1"/>
    </source>
</evidence>
<dbReference type="EMBL" id="CAFBQX010000002">
    <property type="protein sequence ID" value="CAB5071447.1"/>
    <property type="molecule type" value="Genomic_DNA"/>
</dbReference>
<dbReference type="InterPro" id="IPR051531">
    <property type="entry name" value="N-acetyltransferase"/>
</dbReference>
<dbReference type="Gene3D" id="3.40.630.30">
    <property type="match status" value="1"/>
</dbReference>
<dbReference type="EMBL" id="CAEZXO010000003">
    <property type="protein sequence ID" value="CAB4688957.1"/>
    <property type="molecule type" value="Genomic_DNA"/>
</dbReference>
<evidence type="ECO:0000256" key="1">
    <source>
        <dbReference type="ARBA" id="ARBA00022679"/>
    </source>
</evidence>
<protein>
    <submittedName>
        <fullName evidence="7">Unannotated protein</fullName>
    </submittedName>
</protein>
<gene>
    <name evidence="6" type="ORF">UFOPK2510_00534</name>
    <name evidence="7" type="ORF">UFOPK2718_01150</name>
    <name evidence="8" type="ORF">UFOPK2936_00915</name>
    <name evidence="9" type="ORF">UFOPK3174_00875</name>
    <name evidence="10" type="ORF">UFOPK3328_01371</name>
    <name evidence="11" type="ORF">UFOPK3779_00956</name>
    <name evidence="12" type="ORF">UFOPK3913_01023</name>
    <name evidence="5" type="ORF">UFOPK4107_00411</name>
    <name evidence="13" type="ORF">UFOPK4403_00601</name>
</gene>
<comment type="similarity">
    <text evidence="3">Belongs to the acetyltransferase family. RimJ subfamily.</text>
</comment>
<dbReference type="InterPro" id="IPR000182">
    <property type="entry name" value="GNAT_dom"/>
</dbReference>
<dbReference type="EMBL" id="CAFABH010000013">
    <property type="protein sequence ID" value="CAB4828995.1"/>
    <property type="molecule type" value="Genomic_DNA"/>
</dbReference>
<evidence type="ECO:0000313" key="6">
    <source>
        <dbReference type="EMBL" id="CAB4688957.1"/>
    </source>
</evidence>
<evidence type="ECO:0000256" key="3">
    <source>
        <dbReference type="ARBA" id="ARBA00038502"/>
    </source>
</evidence>
<dbReference type="InterPro" id="IPR016181">
    <property type="entry name" value="Acyl_CoA_acyltransferase"/>
</dbReference>
<keyword evidence="2" id="KW-0012">Acyltransferase</keyword>
<dbReference type="Pfam" id="PF13302">
    <property type="entry name" value="Acetyltransf_3"/>
    <property type="match status" value="1"/>
</dbReference>
<evidence type="ECO:0000313" key="12">
    <source>
        <dbReference type="EMBL" id="CAB4979268.1"/>
    </source>
</evidence>
<evidence type="ECO:0000313" key="13">
    <source>
        <dbReference type="EMBL" id="CAB5071447.1"/>
    </source>
</evidence>
<proteinExistence type="inferred from homology"/>
<dbReference type="EMBL" id="CAFBLD010000010">
    <property type="protein sequence ID" value="CAB4876313.1"/>
    <property type="molecule type" value="Genomic_DNA"/>
</dbReference>
<evidence type="ECO:0000313" key="10">
    <source>
        <dbReference type="EMBL" id="CAB4876313.1"/>
    </source>
</evidence>
<evidence type="ECO:0000256" key="2">
    <source>
        <dbReference type="ARBA" id="ARBA00023315"/>
    </source>
</evidence>
<dbReference type="SUPFAM" id="SSF55729">
    <property type="entry name" value="Acyl-CoA N-acyltransferases (Nat)"/>
    <property type="match status" value="1"/>
</dbReference>
<reference evidence="7" key="1">
    <citation type="submission" date="2020-05" db="EMBL/GenBank/DDBJ databases">
        <authorList>
            <person name="Chiriac C."/>
            <person name="Salcher M."/>
            <person name="Ghai R."/>
            <person name="Kavagutti S V."/>
        </authorList>
    </citation>
    <scope>NUCLEOTIDE SEQUENCE</scope>
</reference>
<accession>A0A6J6S4N7</accession>
<dbReference type="GO" id="GO:0008999">
    <property type="term" value="F:protein-N-terminal-alanine acetyltransferase activity"/>
    <property type="evidence" value="ECO:0007669"/>
    <property type="project" value="TreeGrafter"/>
</dbReference>
<evidence type="ECO:0000313" key="8">
    <source>
        <dbReference type="EMBL" id="CAB4781035.1"/>
    </source>
</evidence>
<evidence type="ECO:0000313" key="7">
    <source>
        <dbReference type="EMBL" id="CAB4729746.1"/>
    </source>
</evidence>
<organism evidence="7">
    <name type="scientific">freshwater metagenome</name>
    <dbReference type="NCBI Taxonomy" id="449393"/>
    <lineage>
        <taxon>unclassified sequences</taxon>
        <taxon>metagenomes</taxon>
        <taxon>ecological metagenomes</taxon>
    </lineage>
</organism>
<dbReference type="PROSITE" id="PS51186">
    <property type="entry name" value="GNAT"/>
    <property type="match status" value="1"/>
</dbReference>
<dbReference type="EMBL" id="CAFBNH010000005">
    <property type="protein sequence ID" value="CAB4947311.1"/>
    <property type="molecule type" value="Genomic_DNA"/>
</dbReference>
<name>A0A6J6S4N7_9ZZZZ</name>
<dbReference type="PANTHER" id="PTHR43792:SF8">
    <property type="entry name" value="[RIBOSOMAL PROTEIN US5]-ALANINE N-ACETYLTRANSFERASE"/>
    <property type="match status" value="1"/>
</dbReference>
<evidence type="ECO:0000313" key="9">
    <source>
        <dbReference type="EMBL" id="CAB4828995.1"/>
    </source>
</evidence>
<dbReference type="EMBL" id="CAEZYM010000011">
    <property type="protein sequence ID" value="CAB4729746.1"/>
    <property type="molecule type" value="Genomic_DNA"/>
</dbReference>
<dbReference type="PANTHER" id="PTHR43792">
    <property type="entry name" value="GNAT FAMILY, PUTATIVE (AFU_ORTHOLOGUE AFUA_3G00765)-RELATED-RELATED"/>
    <property type="match status" value="1"/>
</dbReference>
<keyword evidence="1" id="KW-0808">Transferase</keyword>
<sequence>MSNSGGWPVILRSDDVILRPLRLRDRKTWHRIRGINRDWLTPWEATLPHVPNNQESKNLPTFIEMISSYRREGVAQRSITLSIWHQGNLIGQISMGGIIFGALRGAHIGYWIDEAHSNKGITTKAVKMLTQFGFEELALHRIEINLRPENAASRKVAEKAGYHLEGERPRYLHIDGQWRDHLSFVRENPEIL</sequence>
<dbReference type="EMBL" id="CAEZZW010000004">
    <property type="protein sequence ID" value="CAB4781035.1"/>
    <property type="molecule type" value="Genomic_DNA"/>
</dbReference>
<dbReference type="EMBL" id="CAESAE010000002">
    <property type="protein sequence ID" value="CAB4333449.1"/>
    <property type="molecule type" value="Genomic_DNA"/>
</dbReference>
<evidence type="ECO:0000313" key="11">
    <source>
        <dbReference type="EMBL" id="CAB4947311.1"/>
    </source>
</evidence>
<dbReference type="GO" id="GO:0005737">
    <property type="term" value="C:cytoplasm"/>
    <property type="evidence" value="ECO:0007669"/>
    <property type="project" value="TreeGrafter"/>
</dbReference>